<reference evidence="6 7" key="1">
    <citation type="submission" date="2018-08" db="EMBL/GenBank/DDBJ databases">
        <title>A genome reference for cultivated species of the human gut microbiota.</title>
        <authorList>
            <person name="Zou Y."/>
            <person name="Xue W."/>
            <person name="Luo G."/>
        </authorList>
    </citation>
    <scope>NUCLEOTIDE SEQUENCE [LARGE SCALE GENOMIC DNA]</scope>
    <source>
        <strain evidence="6 7">AF45-17</strain>
    </source>
</reference>
<evidence type="ECO:0000256" key="5">
    <source>
        <dbReference type="RuleBase" id="RU361279"/>
    </source>
</evidence>
<feature type="binding site" evidence="4">
    <location>
        <begin position="135"/>
        <end position="143"/>
    </location>
    <ligand>
        <name>ATP</name>
        <dbReference type="ChEBI" id="CHEBI:30616"/>
    </ligand>
</feature>
<keyword evidence="3 4" id="KW-0067">ATP-binding</keyword>
<keyword evidence="2 4" id="KW-0547">Nucleotide-binding</keyword>
<gene>
    <name evidence="6" type="ORF">DW070_01665</name>
</gene>
<proteinExistence type="inferred from homology"/>
<dbReference type="SUPFAM" id="SSF100950">
    <property type="entry name" value="NagB/RpiA/CoA transferase-like"/>
    <property type="match status" value="1"/>
</dbReference>
<evidence type="ECO:0000256" key="4">
    <source>
        <dbReference type="PIRSR" id="PIRSR006806-1"/>
    </source>
</evidence>
<keyword evidence="5" id="KW-0460">Magnesium</keyword>
<dbReference type="GO" id="GO:0009396">
    <property type="term" value="P:folic acid-containing compound biosynthetic process"/>
    <property type="evidence" value="ECO:0007669"/>
    <property type="project" value="TreeGrafter"/>
</dbReference>
<dbReference type="GO" id="GO:0046872">
    <property type="term" value="F:metal ion binding"/>
    <property type="evidence" value="ECO:0007669"/>
    <property type="project" value="UniProtKB-KW"/>
</dbReference>
<feature type="binding site" evidence="4">
    <location>
        <position position="60"/>
    </location>
    <ligand>
        <name>substrate</name>
    </ligand>
</feature>
<evidence type="ECO:0000256" key="2">
    <source>
        <dbReference type="ARBA" id="ARBA00022741"/>
    </source>
</evidence>
<comment type="similarity">
    <text evidence="1 5">Belongs to the 5-formyltetrahydrofolate cyclo-ligase family.</text>
</comment>
<keyword evidence="5" id="KW-0479">Metal-binding</keyword>
<organism evidence="6 7">
    <name type="scientific">Coprococcus catus</name>
    <dbReference type="NCBI Taxonomy" id="116085"/>
    <lineage>
        <taxon>Bacteria</taxon>
        <taxon>Bacillati</taxon>
        <taxon>Bacillota</taxon>
        <taxon>Clostridia</taxon>
        <taxon>Lachnospirales</taxon>
        <taxon>Lachnospiraceae</taxon>
        <taxon>Coprococcus</taxon>
    </lineage>
</organism>
<dbReference type="GO" id="GO:0035999">
    <property type="term" value="P:tetrahydrofolate interconversion"/>
    <property type="evidence" value="ECO:0007669"/>
    <property type="project" value="TreeGrafter"/>
</dbReference>
<dbReference type="NCBIfam" id="TIGR02727">
    <property type="entry name" value="MTHFS_bact"/>
    <property type="match status" value="1"/>
</dbReference>
<evidence type="ECO:0000313" key="6">
    <source>
        <dbReference type="EMBL" id="RGB81904.1"/>
    </source>
</evidence>
<comment type="cofactor">
    <cofactor evidence="5">
        <name>Mg(2+)</name>
        <dbReference type="ChEBI" id="CHEBI:18420"/>
    </cofactor>
</comment>
<accession>A0A3E2TSN3</accession>
<protein>
    <recommendedName>
        <fullName evidence="5">5-formyltetrahydrofolate cyclo-ligase</fullName>
        <ecNumber evidence="5">6.3.3.2</ecNumber>
    </recommendedName>
</protein>
<evidence type="ECO:0000256" key="1">
    <source>
        <dbReference type="ARBA" id="ARBA00010638"/>
    </source>
</evidence>
<dbReference type="GO" id="GO:0030272">
    <property type="term" value="F:5-formyltetrahydrofolate cyclo-ligase activity"/>
    <property type="evidence" value="ECO:0007669"/>
    <property type="project" value="UniProtKB-EC"/>
</dbReference>
<dbReference type="PANTHER" id="PTHR23407:SF1">
    <property type="entry name" value="5-FORMYLTETRAHYDROFOLATE CYCLO-LIGASE"/>
    <property type="match status" value="1"/>
</dbReference>
<dbReference type="InterPro" id="IPR024185">
    <property type="entry name" value="FTHF_cligase-like_sf"/>
</dbReference>
<feature type="binding site" evidence="4">
    <location>
        <begin position="9"/>
        <end position="13"/>
    </location>
    <ligand>
        <name>ATP</name>
        <dbReference type="ChEBI" id="CHEBI:30616"/>
    </ligand>
</feature>
<dbReference type="PANTHER" id="PTHR23407">
    <property type="entry name" value="ATPASE INHIBITOR/5-FORMYLTETRAHYDROFOLATE CYCLO-LIGASE"/>
    <property type="match status" value="1"/>
</dbReference>
<dbReference type="PIRSF" id="PIRSF006806">
    <property type="entry name" value="FTHF_cligase"/>
    <property type="match status" value="1"/>
</dbReference>
<name>A0A3E2TSN3_9FIRM</name>
<dbReference type="EC" id="6.3.3.2" evidence="5"/>
<comment type="catalytic activity">
    <reaction evidence="5">
        <text>(6S)-5-formyl-5,6,7,8-tetrahydrofolate + ATP = (6R)-5,10-methenyltetrahydrofolate + ADP + phosphate</text>
        <dbReference type="Rhea" id="RHEA:10488"/>
        <dbReference type="ChEBI" id="CHEBI:30616"/>
        <dbReference type="ChEBI" id="CHEBI:43474"/>
        <dbReference type="ChEBI" id="CHEBI:57455"/>
        <dbReference type="ChEBI" id="CHEBI:57457"/>
        <dbReference type="ChEBI" id="CHEBI:456216"/>
        <dbReference type="EC" id="6.3.3.2"/>
    </reaction>
</comment>
<sequence>MPTDICEAKRMLRKEILSKRRHLGEEICQTFGRQFAERIVGLDEYKAADTILCYASCKGEADTWELIEKALEDGKRVALPRVTGPAEMHFYKITSMKDVAPGYYDIPEPLENCQEEVFEGFLVVPGTAFDRQMHRMGYGGGFYDVWLKCYGSQVTACGLAYDFQLRNEIPFERHDRMMDIVITPDEVIRKGDAADDNG</sequence>
<dbReference type="InterPro" id="IPR037171">
    <property type="entry name" value="NagB/RpiA_transferase-like"/>
</dbReference>
<dbReference type="InterPro" id="IPR002698">
    <property type="entry name" value="FTHF_cligase"/>
</dbReference>
<dbReference type="AlphaFoldDB" id="A0A3E2TSN3"/>
<comment type="caution">
    <text evidence="6">The sequence shown here is derived from an EMBL/GenBank/DDBJ whole genome shotgun (WGS) entry which is preliminary data.</text>
</comment>
<keyword evidence="6" id="KW-0436">Ligase</keyword>
<dbReference type="GO" id="GO:0005524">
    <property type="term" value="F:ATP binding"/>
    <property type="evidence" value="ECO:0007669"/>
    <property type="project" value="UniProtKB-KW"/>
</dbReference>
<evidence type="ECO:0000313" key="7">
    <source>
        <dbReference type="Proteomes" id="UP000260773"/>
    </source>
</evidence>
<dbReference type="Pfam" id="PF01812">
    <property type="entry name" value="5-FTHF_cyc-lig"/>
    <property type="match status" value="1"/>
</dbReference>
<dbReference type="EMBL" id="QVEP01000003">
    <property type="protein sequence ID" value="RGB81904.1"/>
    <property type="molecule type" value="Genomic_DNA"/>
</dbReference>
<evidence type="ECO:0000256" key="3">
    <source>
        <dbReference type="ARBA" id="ARBA00022840"/>
    </source>
</evidence>
<dbReference type="Proteomes" id="UP000260773">
    <property type="component" value="Unassembled WGS sequence"/>
</dbReference>
<dbReference type="Gene3D" id="3.40.50.10420">
    <property type="entry name" value="NagB/RpiA/CoA transferase-like"/>
    <property type="match status" value="1"/>
</dbReference>